<comment type="similarity">
    <text evidence="3">Belongs to the TO family.</text>
</comment>
<dbReference type="PANTHER" id="PTHR11008">
    <property type="entry name" value="PROTEIN TAKEOUT-LIKE PROTEIN"/>
    <property type="match status" value="1"/>
</dbReference>
<evidence type="ECO:0000313" key="6">
    <source>
        <dbReference type="Proteomes" id="UP001233999"/>
    </source>
</evidence>
<keyword evidence="1 4" id="KW-0732">Signal</keyword>
<name>A0AAD8E5E8_DIPPU</name>
<keyword evidence="6" id="KW-1185">Reference proteome</keyword>
<protein>
    <submittedName>
        <fullName evidence="5">Uncharacterized protein</fullName>
    </submittedName>
</protein>
<dbReference type="Pfam" id="PF06585">
    <property type="entry name" value="JHBP"/>
    <property type="match status" value="1"/>
</dbReference>
<reference evidence="5" key="2">
    <citation type="submission" date="2023-05" db="EMBL/GenBank/DDBJ databases">
        <authorList>
            <person name="Fouks B."/>
        </authorList>
    </citation>
    <scope>NUCLEOTIDE SEQUENCE</scope>
    <source>
        <strain evidence="5">Stay&amp;Tobe</strain>
        <tissue evidence="5">Testes</tissue>
    </source>
</reference>
<proteinExistence type="inferred from homology"/>
<dbReference type="AlphaFoldDB" id="A0AAD8E5E8"/>
<reference evidence="5" key="1">
    <citation type="journal article" date="2023" name="IScience">
        <title>Live-bearing cockroach genome reveals convergent evolutionary mechanisms linked to viviparity in insects and beyond.</title>
        <authorList>
            <person name="Fouks B."/>
            <person name="Harrison M.C."/>
            <person name="Mikhailova A.A."/>
            <person name="Marchal E."/>
            <person name="English S."/>
            <person name="Carruthers M."/>
            <person name="Jennings E.C."/>
            <person name="Chiamaka E.L."/>
            <person name="Frigard R.A."/>
            <person name="Pippel M."/>
            <person name="Attardo G.M."/>
            <person name="Benoit J.B."/>
            <person name="Bornberg-Bauer E."/>
            <person name="Tobe S.S."/>
        </authorList>
    </citation>
    <scope>NUCLEOTIDE SEQUENCE</scope>
    <source>
        <strain evidence="5">Stay&amp;Tobe</strain>
    </source>
</reference>
<evidence type="ECO:0000256" key="2">
    <source>
        <dbReference type="ARBA" id="ARBA00023108"/>
    </source>
</evidence>
<evidence type="ECO:0000256" key="3">
    <source>
        <dbReference type="ARBA" id="ARBA00060902"/>
    </source>
</evidence>
<dbReference type="Proteomes" id="UP001233999">
    <property type="component" value="Unassembled WGS sequence"/>
</dbReference>
<feature type="signal peptide" evidence="4">
    <location>
        <begin position="1"/>
        <end position="18"/>
    </location>
</feature>
<dbReference type="Gene3D" id="3.15.10.30">
    <property type="entry name" value="Haemolymph juvenile hormone binding protein"/>
    <property type="match status" value="1"/>
</dbReference>
<gene>
    <name evidence="5" type="ORF">L9F63_005955</name>
</gene>
<dbReference type="InterPro" id="IPR038606">
    <property type="entry name" value="To_sf"/>
</dbReference>
<dbReference type="GO" id="GO:0007623">
    <property type="term" value="P:circadian rhythm"/>
    <property type="evidence" value="ECO:0007669"/>
    <property type="project" value="UniProtKB-ARBA"/>
</dbReference>
<keyword evidence="2" id="KW-0090">Biological rhythms</keyword>
<accession>A0AAD8E5E8</accession>
<dbReference type="GO" id="GO:0005615">
    <property type="term" value="C:extracellular space"/>
    <property type="evidence" value="ECO:0007669"/>
    <property type="project" value="TreeGrafter"/>
</dbReference>
<dbReference type="PANTHER" id="PTHR11008:SF32">
    <property type="entry name" value="CIRCADIAN CLOCK-CONTROLLED PROTEIN DAYWAKE-RELATED"/>
    <property type="match status" value="1"/>
</dbReference>
<dbReference type="InterPro" id="IPR010562">
    <property type="entry name" value="Haemolymph_juvenile_hormone-bd"/>
</dbReference>
<dbReference type="SMART" id="SM00700">
    <property type="entry name" value="JHBP"/>
    <property type="match status" value="1"/>
</dbReference>
<sequence>MVLKSCALLLLLATVGHAVLPLPPYMKPCSLKDPDFNACVLQHGKDAIPEMIKGERKYGLPVLDPVEIIELVLPSDHFKLHLKNVKLTGMKNVDLKSVIYDLKHHDFIIEMVFPVLQIVSKYEMDGRILLLPISGKGDLNMTVDNVQVKTHADLNLAKIDGRDHLKFTNFQTQAEPKQVHLHFTNLFNGNKLLGDEMNELLNKEWRDAWRDFGPAVIEAANKIIDGMTQSFSETVPFDEWFPEKV</sequence>
<dbReference type="EMBL" id="JASPKZ010009357">
    <property type="protein sequence ID" value="KAJ9577454.1"/>
    <property type="molecule type" value="Genomic_DNA"/>
</dbReference>
<evidence type="ECO:0000313" key="5">
    <source>
        <dbReference type="EMBL" id="KAJ9577454.1"/>
    </source>
</evidence>
<dbReference type="FunFam" id="3.15.10.30:FF:000001">
    <property type="entry name" value="Takeout-like protein 1"/>
    <property type="match status" value="1"/>
</dbReference>
<feature type="chain" id="PRO_5042125116" evidence="4">
    <location>
        <begin position="19"/>
        <end position="245"/>
    </location>
</feature>
<evidence type="ECO:0000256" key="4">
    <source>
        <dbReference type="SAM" id="SignalP"/>
    </source>
</evidence>
<comment type="caution">
    <text evidence="5">The sequence shown here is derived from an EMBL/GenBank/DDBJ whole genome shotgun (WGS) entry which is preliminary data.</text>
</comment>
<organism evidence="5 6">
    <name type="scientific">Diploptera punctata</name>
    <name type="common">Pacific beetle cockroach</name>
    <dbReference type="NCBI Taxonomy" id="6984"/>
    <lineage>
        <taxon>Eukaryota</taxon>
        <taxon>Metazoa</taxon>
        <taxon>Ecdysozoa</taxon>
        <taxon>Arthropoda</taxon>
        <taxon>Hexapoda</taxon>
        <taxon>Insecta</taxon>
        <taxon>Pterygota</taxon>
        <taxon>Neoptera</taxon>
        <taxon>Polyneoptera</taxon>
        <taxon>Dictyoptera</taxon>
        <taxon>Blattodea</taxon>
        <taxon>Blaberoidea</taxon>
        <taxon>Blaberidae</taxon>
        <taxon>Diplopterinae</taxon>
        <taxon>Diploptera</taxon>
    </lineage>
</organism>
<evidence type="ECO:0000256" key="1">
    <source>
        <dbReference type="ARBA" id="ARBA00022729"/>
    </source>
</evidence>